<sequence>MHCARQLHRLDAPPHRHPGHSSTKAAKLTTTAQGLARKDTSTYEEILMPEDKSPATQGIPMLEDLSEDKFSAQTLFPPTVV</sequence>
<evidence type="ECO:0000256" key="1">
    <source>
        <dbReference type="SAM" id="MobiDB-lite"/>
    </source>
</evidence>
<reference evidence="2" key="1">
    <citation type="submission" date="2021-06" db="EMBL/GenBank/DDBJ databases">
        <title>Parelaphostrongylus tenuis whole genome reference sequence.</title>
        <authorList>
            <person name="Garwood T.J."/>
            <person name="Larsen P.A."/>
            <person name="Fountain-Jones N.M."/>
            <person name="Garbe J.R."/>
            <person name="Macchietto M.G."/>
            <person name="Kania S.A."/>
            <person name="Gerhold R.W."/>
            <person name="Richards J.E."/>
            <person name="Wolf T.M."/>
        </authorList>
    </citation>
    <scope>NUCLEOTIDE SEQUENCE</scope>
    <source>
        <strain evidence="2">MNPRO001-30</strain>
        <tissue evidence="2">Meninges</tissue>
    </source>
</reference>
<gene>
    <name evidence="2" type="ORF">KIN20_002849</name>
</gene>
<organism evidence="2 3">
    <name type="scientific">Parelaphostrongylus tenuis</name>
    <name type="common">Meningeal worm</name>
    <dbReference type="NCBI Taxonomy" id="148309"/>
    <lineage>
        <taxon>Eukaryota</taxon>
        <taxon>Metazoa</taxon>
        <taxon>Ecdysozoa</taxon>
        <taxon>Nematoda</taxon>
        <taxon>Chromadorea</taxon>
        <taxon>Rhabditida</taxon>
        <taxon>Rhabditina</taxon>
        <taxon>Rhabditomorpha</taxon>
        <taxon>Strongyloidea</taxon>
        <taxon>Metastrongylidae</taxon>
        <taxon>Parelaphostrongylus</taxon>
    </lineage>
</organism>
<protein>
    <submittedName>
        <fullName evidence="2">Uncharacterized protein</fullName>
    </submittedName>
</protein>
<feature type="region of interest" description="Disordered" evidence="1">
    <location>
        <begin position="1"/>
        <end position="34"/>
    </location>
</feature>
<dbReference type="AlphaFoldDB" id="A0AAD5LVU6"/>
<keyword evidence="3" id="KW-1185">Reference proteome</keyword>
<proteinExistence type="predicted"/>
<accession>A0AAD5LVU6</accession>
<evidence type="ECO:0000313" key="3">
    <source>
        <dbReference type="Proteomes" id="UP001196413"/>
    </source>
</evidence>
<feature type="compositionally biased region" description="Low complexity" evidence="1">
    <location>
        <begin position="23"/>
        <end position="34"/>
    </location>
</feature>
<evidence type="ECO:0000313" key="2">
    <source>
        <dbReference type="EMBL" id="KAJ1347717.1"/>
    </source>
</evidence>
<comment type="caution">
    <text evidence="2">The sequence shown here is derived from an EMBL/GenBank/DDBJ whole genome shotgun (WGS) entry which is preliminary data.</text>
</comment>
<dbReference type="Proteomes" id="UP001196413">
    <property type="component" value="Unassembled WGS sequence"/>
</dbReference>
<dbReference type="EMBL" id="JAHQIW010000369">
    <property type="protein sequence ID" value="KAJ1347717.1"/>
    <property type="molecule type" value="Genomic_DNA"/>
</dbReference>
<name>A0AAD5LVU6_PARTN</name>